<dbReference type="EMBL" id="JH651379">
    <property type="protein sequence ID" value="EIJ39582.1"/>
    <property type="molecule type" value="Genomic_DNA"/>
</dbReference>
<keyword evidence="2" id="KW-1185">Reference proteome</keyword>
<protein>
    <submittedName>
        <fullName evidence="1">Uncharacterized protein</fullName>
    </submittedName>
</protein>
<dbReference type="HOGENOM" id="CLU_3062413_0_0_10"/>
<dbReference type="AlphaFoldDB" id="I3C7I9"/>
<accession>I3C7I9</accession>
<evidence type="ECO:0000313" key="1">
    <source>
        <dbReference type="EMBL" id="EIJ39582.1"/>
    </source>
</evidence>
<gene>
    <name evidence="1" type="ORF">JoomaDRAFT_2610</name>
</gene>
<dbReference type="Proteomes" id="UP000004690">
    <property type="component" value="Unassembled WGS sequence"/>
</dbReference>
<reference evidence="1 2" key="1">
    <citation type="submission" date="2012-02" db="EMBL/GenBank/DDBJ databases">
        <title>Improved High-Quality Draft genome of Joostella marina DSM 19592.</title>
        <authorList>
            <consortium name="US DOE Joint Genome Institute (JGI-PGF)"/>
            <person name="Lucas S."/>
            <person name="Copeland A."/>
            <person name="Lapidus A."/>
            <person name="Bruce D."/>
            <person name="Goodwin L."/>
            <person name="Pitluck S."/>
            <person name="Peters L."/>
            <person name="Chertkov O."/>
            <person name="Ovchinnikova G."/>
            <person name="Kyrpides N."/>
            <person name="Mavromatis K."/>
            <person name="Detter J.C."/>
            <person name="Han C."/>
            <person name="Land M."/>
            <person name="Hauser L."/>
            <person name="Markowitz V."/>
            <person name="Cheng J.-F."/>
            <person name="Hugenholtz P."/>
            <person name="Woyke T."/>
            <person name="Wu D."/>
            <person name="Tindall B."/>
            <person name="Brambilla E."/>
            <person name="Klenk H.-P."/>
            <person name="Eisen J.A."/>
        </authorList>
    </citation>
    <scope>NUCLEOTIDE SEQUENCE [LARGE SCALE GENOMIC DNA]</scope>
    <source>
        <strain evidence="1 2">DSM 19592</strain>
    </source>
</reference>
<proteinExistence type="predicted"/>
<name>I3C7I9_9FLAO</name>
<dbReference type="STRING" id="926559.JoomaDRAFT_2610"/>
<sequence length="53" mass="5894">MIPKLLVVSIGASLITSKINETMVLSLYSGNNSTKKSIILEKLKHKSYDIIFL</sequence>
<organism evidence="1 2">
    <name type="scientific">Galbibacter orientalis DSM 19592</name>
    <dbReference type="NCBI Taxonomy" id="926559"/>
    <lineage>
        <taxon>Bacteria</taxon>
        <taxon>Pseudomonadati</taxon>
        <taxon>Bacteroidota</taxon>
        <taxon>Flavobacteriia</taxon>
        <taxon>Flavobacteriales</taxon>
        <taxon>Flavobacteriaceae</taxon>
        <taxon>Galbibacter</taxon>
    </lineage>
</organism>
<evidence type="ECO:0000313" key="2">
    <source>
        <dbReference type="Proteomes" id="UP000004690"/>
    </source>
</evidence>